<reference evidence="1" key="1">
    <citation type="journal article" date="2014" name="Front. Microbiol.">
        <title>High frequency of phylogenetically diverse reductive dehalogenase-homologous genes in deep subseafloor sedimentary metagenomes.</title>
        <authorList>
            <person name="Kawai M."/>
            <person name="Futagami T."/>
            <person name="Toyoda A."/>
            <person name="Takaki Y."/>
            <person name="Nishi S."/>
            <person name="Hori S."/>
            <person name="Arai W."/>
            <person name="Tsubouchi T."/>
            <person name="Morono Y."/>
            <person name="Uchiyama I."/>
            <person name="Ito T."/>
            <person name="Fujiyama A."/>
            <person name="Inagaki F."/>
            <person name="Takami H."/>
        </authorList>
    </citation>
    <scope>NUCLEOTIDE SEQUENCE</scope>
    <source>
        <strain evidence="1">Expedition CK06-06</strain>
    </source>
</reference>
<dbReference type="EMBL" id="BARW01016328">
    <property type="protein sequence ID" value="GAJ02628.1"/>
    <property type="molecule type" value="Genomic_DNA"/>
</dbReference>
<proteinExistence type="predicted"/>
<evidence type="ECO:0000313" key="1">
    <source>
        <dbReference type="EMBL" id="GAJ02628.1"/>
    </source>
</evidence>
<gene>
    <name evidence="1" type="ORF">S12H4_28458</name>
</gene>
<sequence length="36" mass="3836">MVSQKSFTALEVGTLASESNVKVVSIVIPENSTALW</sequence>
<comment type="caution">
    <text evidence="1">The sequence shown here is derived from an EMBL/GenBank/DDBJ whole genome shotgun (WGS) entry which is preliminary data.</text>
</comment>
<name>X1TBC1_9ZZZZ</name>
<protein>
    <submittedName>
        <fullName evidence="1">Uncharacterized protein</fullName>
    </submittedName>
</protein>
<dbReference type="AlphaFoldDB" id="X1TBC1"/>
<feature type="non-terminal residue" evidence="1">
    <location>
        <position position="36"/>
    </location>
</feature>
<accession>X1TBC1</accession>
<organism evidence="1">
    <name type="scientific">marine sediment metagenome</name>
    <dbReference type="NCBI Taxonomy" id="412755"/>
    <lineage>
        <taxon>unclassified sequences</taxon>
        <taxon>metagenomes</taxon>
        <taxon>ecological metagenomes</taxon>
    </lineage>
</organism>